<dbReference type="InterPro" id="IPR012093">
    <property type="entry name" value="Pirin"/>
</dbReference>
<dbReference type="EMBL" id="JPWB01000002">
    <property type="protein sequence ID" value="RCK24268.1"/>
    <property type="molecule type" value="Genomic_DNA"/>
</dbReference>
<dbReference type="CDD" id="cd02910">
    <property type="entry name" value="cupin_Yhhw_N"/>
    <property type="match status" value="1"/>
</dbReference>
<feature type="domain" description="Quercetin 2,3-dioxygenase C-terminal cupin" evidence="5">
    <location>
        <begin position="146"/>
        <end position="231"/>
    </location>
</feature>
<comment type="caution">
    <text evidence="6">The sequence shown here is derived from an EMBL/GenBank/DDBJ whole genome shotgun (WGS) entry which is preliminary data.</text>
</comment>
<reference evidence="6 7" key="1">
    <citation type="submission" date="2014-07" db="EMBL/GenBank/DDBJ databases">
        <title>Draft genome sequence of Thalassospira profundimaris R8-17.</title>
        <authorList>
            <person name="Lai Q."/>
            <person name="Shao Z."/>
        </authorList>
    </citation>
    <scope>NUCLEOTIDE SEQUENCE [LARGE SCALE GENOMIC DNA]</scope>
    <source>
        <strain evidence="6 7">R8-17</strain>
    </source>
</reference>
<keyword evidence="2" id="KW-0408">Iron</keyword>
<dbReference type="PIRSF" id="PIRSF006232">
    <property type="entry name" value="Pirin"/>
    <property type="match status" value="1"/>
</dbReference>
<evidence type="ECO:0000256" key="2">
    <source>
        <dbReference type="PIRSR" id="PIRSR006232-1"/>
    </source>
</evidence>
<dbReference type="RefSeq" id="WP_062956970.1">
    <property type="nucleotide sequence ID" value="NZ_JPWB01000002.1"/>
</dbReference>
<proteinExistence type="inferred from homology"/>
<feature type="binding site" evidence="2">
    <location>
        <position position="101"/>
    </location>
    <ligand>
        <name>Fe cation</name>
        <dbReference type="ChEBI" id="CHEBI:24875"/>
    </ligand>
</feature>
<evidence type="ECO:0000313" key="7">
    <source>
        <dbReference type="Proteomes" id="UP000253061"/>
    </source>
</evidence>
<feature type="binding site" evidence="2">
    <location>
        <position position="57"/>
    </location>
    <ligand>
        <name>Fe cation</name>
        <dbReference type="ChEBI" id="CHEBI:24875"/>
    </ligand>
</feature>
<evidence type="ECO:0000313" key="6">
    <source>
        <dbReference type="EMBL" id="RCK24268.1"/>
    </source>
</evidence>
<dbReference type="InterPro" id="IPR011051">
    <property type="entry name" value="RmlC_Cupin_sf"/>
</dbReference>
<dbReference type="InterPro" id="IPR003829">
    <property type="entry name" value="Pirin_N_dom"/>
</dbReference>
<feature type="binding site" evidence="2">
    <location>
        <position position="59"/>
    </location>
    <ligand>
        <name>Fe cation</name>
        <dbReference type="ChEBI" id="CHEBI:24875"/>
    </ligand>
</feature>
<dbReference type="Gene3D" id="2.60.120.10">
    <property type="entry name" value="Jelly Rolls"/>
    <property type="match status" value="2"/>
</dbReference>
<name>A0A367VGB8_9PROT</name>
<feature type="domain" description="Pirin N-terminal" evidence="4">
    <location>
        <begin position="12"/>
        <end position="119"/>
    </location>
</feature>
<evidence type="ECO:0000256" key="3">
    <source>
        <dbReference type="RuleBase" id="RU003457"/>
    </source>
</evidence>
<dbReference type="Pfam" id="PF02678">
    <property type="entry name" value="Pirin"/>
    <property type="match status" value="1"/>
</dbReference>
<feature type="binding site" evidence="2">
    <location>
        <position position="103"/>
    </location>
    <ligand>
        <name>Fe cation</name>
        <dbReference type="ChEBI" id="CHEBI:24875"/>
    </ligand>
</feature>
<dbReference type="InterPro" id="IPR041602">
    <property type="entry name" value="Quercetinase_C"/>
</dbReference>
<dbReference type="AlphaFoldDB" id="A0A367VGB8"/>
<dbReference type="PANTHER" id="PTHR43212">
    <property type="entry name" value="QUERCETIN 2,3-DIOXYGENASE"/>
    <property type="match status" value="1"/>
</dbReference>
<dbReference type="GO" id="GO:0051213">
    <property type="term" value="F:dioxygenase activity"/>
    <property type="evidence" value="ECO:0007669"/>
    <property type="project" value="UniProtKB-KW"/>
</dbReference>
<keyword evidence="6" id="KW-0560">Oxidoreductase</keyword>
<evidence type="ECO:0000256" key="1">
    <source>
        <dbReference type="ARBA" id="ARBA00008416"/>
    </source>
</evidence>
<dbReference type="GO" id="GO:0046872">
    <property type="term" value="F:metal ion binding"/>
    <property type="evidence" value="ECO:0007669"/>
    <property type="project" value="UniProtKB-KW"/>
</dbReference>
<dbReference type="Pfam" id="PF17954">
    <property type="entry name" value="Pirin_C_2"/>
    <property type="match status" value="1"/>
</dbReference>
<protein>
    <submittedName>
        <fullName evidence="6">Quercetin 2,3-dioxygenase</fullName>
    </submittedName>
</protein>
<accession>A0A367VGB8</accession>
<comment type="similarity">
    <text evidence="1 3">Belongs to the pirin family.</text>
</comment>
<evidence type="ECO:0000259" key="5">
    <source>
        <dbReference type="Pfam" id="PF17954"/>
    </source>
</evidence>
<dbReference type="PANTHER" id="PTHR43212:SF3">
    <property type="entry name" value="QUERCETIN 2,3-DIOXYGENASE"/>
    <property type="match status" value="1"/>
</dbReference>
<evidence type="ECO:0000259" key="4">
    <source>
        <dbReference type="Pfam" id="PF02678"/>
    </source>
</evidence>
<gene>
    <name evidence="6" type="ORF">TH6_06095</name>
</gene>
<dbReference type="CDD" id="cd20311">
    <property type="entry name" value="cupin_Yhhw_C"/>
    <property type="match status" value="1"/>
</dbReference>
<dbReference type="InterPro" id="IPR014710">
    <property type="entry name" value="RmlC-like_jellyroll"/>
</dbReference>
<keyword evidence="2" id="KW-0479">Metal-binding</keyword>
<sequence>MLIKVDADTRGRAQFGWLDSNHTFSFGHYYDPNRMGWGPLRVINEDRVIPGAGFDTHGHKDMEIISYVLDGALEHKDSIGNGSVIHPGRLQRMTAGTGIRHSEYNHSKSDPVHFLQIWIIPEAAGLEPGYEEKEIARHDTGSGLTLIGSRDGRENSITIHQNVDLYVAHLSDGETAKHNIAKGRIAWIQVARGNLTVNGETLSAGDGVAIKEEDEIVFADASNAEALLFDMAA</sequence>
<dbReference type="Proteomes" id="UP000253061">
    <property type="component" value="Unassembled WGS sequence"/>
</dbReference>
<keyword evidence="6" id="KW-0223">Dioxygenase</keyword>
<comment type="cofactor">
    <cofactor evidence="2">
        <name>Fe cation</name>
        <dbReference type="ChEBI" id="CHEBI:24875"/>
    </cofactor>
    <text evidence="2">Binds 1 Fe cation per subunit.</text>
</comment>
<organism evidence="6 7">
    <name type="scientific">Thalassospira profundimaris</name>
    <dbReference type="NCBI Taxonomy" id="502049"/>
    <lineage>
        <taxon>Bacteria</taxon>
        <taxon>Pseudomonadati</taxon>
        <taxon>Pseudomonadota</taxon>
        <taxon>Alphaproteobacteria</taxon>
        <taxon>Rhodospirillales</taxon>
        <taxon>Thalassospiraceae</taxon>
        <taxon>Thalassospira</taxon>
    </lineage>
</organism>
<dbReference type="SUPFAM" id="SSF51182">
    <property type="entry name" value="RmlC-like cupins"/>
    <property type="match status" value="1"/>
</dbReference>